<keyword evidence="2 5" id="KW-0812">Transmembrane</keyword>
<dbReference type="InterPro" id="IPR011701">
    <property type="entry name" value="MFS"/>
</dbReference>
<dbReference type="AlphaFoldDB" id="A0A1I8GK01"/>
<evidence type="ECO:0000313" key="6">
    <source>
        <dbReference type="Proteomes" id="UP000095280"/>
    </source>
</evidence>
<dbReference type="InterPro" id="IPR036259">
    <property type="entry name" value="MFS_trans_sf"/>
</dbReference>
<feature type="transmembrane region" description="Helical" evidence="5">
    <location>
        <begin position="6"/>
        <end position="25"/>
    </location>
</feature>
<protein>
    <submittedName>
        <fullName evidence="7">MFS domain-containing protein</fullName>
    </submittedName>
</protein>
<keyword evidence="6" id="KW-1185">Reference proteome</keyword>
<keyword evidence="3 5" id="KW-1133">Transmembrane helix</keyword>
<reference evidence="7" key="1">
    <citation type="submission" date="2016-11" db="UniProtKB">
        <authorList>
            <consortium name="WormBaseParasite"/>
        </authorList>
    </citation>
    <scope>IDENTIFICATION</scope>
</reference>
<proteinExistence type="predicted"/>
<dbReference type="PANTHER" id="PTHR23507:SF1">
    <property type="entry name" value="FI18259P1-RELATED"/>
    <property type="match status" value="1"/>
</dbReference>
<dbReference type="Pfam" id="PF07690">
    <property type="entry name" value="MFS_1"/>
    <property type="match status" value="1"/>
</dbReference>
<dbReference type="Gene3D" id="1.20.1250.20">
    <property type="entry name" value="MFS general substrate transporter like domains"/>
    <property type="match status" value="1"/>
</dbReference>
<dbReference type="WBParaSite" id="maker-uti_cns_0002260-snap-gene-0.26-mRNA-1">
    <property type="protein sequence ID" value="maker-uti_cns_0002260-snap-gene-0.26-mRNA-1"/>
    <property type="gene ID" value="maker-uti_cns_0002260-snap-gene-0.26"/>
</dbReference>
<feature type="transmembrane region" description="Helical" evidence="5">
    <location>
        <begin position="66"/>
        <end position="90"/>
    </location>
</feature>
<dbReference type="GO" id="GO:0022857">
    <property type="term" value="F:transmembrane transporter activity"/>
    <property type="evidence" value="ECO:0007669"/>
    <property type="project" value="InterPro"/>
</dbReference>
<dbReference type="SUPFAM" id="SSF103473">
    <property type="entry name" value="MFS general substrate transporter"/>
    <property type="match status" value="1"/>
</dbReference>
<dbReference type="GO" id="GO:0016020">
    <property type="term" value="C:membrane"/>
    <property type="evidence" value="ECO:0007669"/>
    <property type="project" value="UniProtKB-SubCell"/>
</dbReference>
<dbReference type="PANTHER" id="PTHR23507">
    <property type="entry name" value="ZGC:174356"/>
    <property type="match status" value="1"/>
</dbReference>
<comment type="subcellular location">
    <subcellularLocation>
        <location evidence="1">Membrane</location>
        <topology evidence="1">Multi-pass membrane protein</topology>
    </subcellularLocation>
</comment>
<evidence type="ECO:0000256" key="5">
    <source>
        <dbReference type="SAM" id="Phobius"/>
    </source>
</evidence>
<sequence>DRASSWILYRDILAAVGAVISIPLLSSSSDRHGRKVALVLPCLGTLAESVVSLCVIWFRLPLICMLIAAAVSGLCGGIGCLFSGALAYLADITAAKSRPMRIAVLEALTGIGGAGSCVLVGWWIRWQGFLIPHAFCTSLYVLTALFCIFVVPEVRRAAESQHQQPSSSIRRLLVEPLSDLASLMSMPHSLPTVYALVLSGLALYCAAFFGTVDLTVLYSMNFPFCLDSVLIGYFSAARQVALQIGMLFAVSLCRRLGLSTLTIASIGTVSTAAGDVLLAMATDRRLLWLSIAASVAAACPVPMYRAFVSMVTPADKQGCAFSLFGVLQMLFYLFGNLAYTSVYRAALVWQP</sequence>
<evidence type="ECO:0000256" key="1">
    <source>
        <dbReference type="ARBA" id="ARBA00004141"/>
    </source>
</evidence>
<feature type="transmembrane region" description="Helical" evidence="5">
    <location>
        <begin position="102"/>
        <end position="124"/>
    </location>
</feature>
<evidence type="ECO:0000313" key="7">
    <source>
        <dbReference type="WBParaSite" id="maker-uti_cns_0002260-snap-gene-0.26-mRNA-1"/>
    </source>
</evidence>
<evidence type="ECO:0000256" key="4">
    <source>
        <dbReference type="ARBA" id="ARBA00023136"/>
    </source>
</evidence>
<feature type="transmembrane region" description="Helical" evidence="5">
    <location>
        <begin position="37"/>
        <end position="60"/>
    </location>
</feature>
<feature type="transmembrane region" description="Helical" evidence="5">
    <location>
        <begin position="193"/>
        <end position="218"/>
    </location>
</feature>
<evidence type="ECO:0000256" key="2">
    <source>
        <dbReference type="ARBA" id="ARBA00022692"/>
    </source>
</evidence>
<accession>A0A1I8GK01</accession>
<name>A0A1I8GK01_9PLAT</name>
<organism evidence="6 7">
    <name type="scientific">Macrostomum lignano</name>
    <dbReference type="NCBI Taxonomy" id="282301"/>
    <lineage>
        <taxon>Eukaryota</taxon>
        <taxon>Metazoa</taxon>
        <taxon>Spiralia</taxon>
        <taxon>Lophotrochozoa</taxon>
        <taxon>Platyhelminthes</taxon>
        <taxon>Rhabditophora</taxon>
        <taxon>Macrostomorpha</taxon>
        <taxon>Macrostomida</taxon>
        <taxon>Macrostomidae</taxon>
        <taxon>Macrostomum</taxon>
    </lineage>
</organism>
<dbReference type="Proteomes" id="UP000095280">
    <property type="component" value="Unplaced"/>
</dbReference>
<feature type="transmembrane region" description="Helical" evidence="5">
    <location>
        <begin position="286"/>
        <end position="307"/>
    </location>
</feature>
<feature type="transmembrane region" description="Helical" evidence="5">
    <location>
        <begin position="260"/>
        <end position="280"/>
    </location>
</feature>
<feature type="transmembrane region" description="Helical" evidence="5">
    <location>
        <begin position="230"/>
        <end position="253"/>
    </location>
</feature>
<feature type="transmembrane region" description="Helical" evidence="5">
    <location>
        <begin position="319"/>
        <end position="339"/>
    </location>
</feature>
<keyword evidence="4 5" id="KW-0472">Membrane</keyword>
<feature type="transmembrane region" description="Helical" evidence="5">
    <location>
        <begin position="130"/>
        <end position="151"/>
    </location>
</feature>
<evidence type="ECO:0000256" key="3">
    <source>
        <dbReference type="ARBA" id="ARBA00022989"/>
    </source>
</evidence>